<name>A0A0D3FYY4_9ORYZ</name>
<dbReference type="AlphaFoldDB" id="A0A0D3FYY4"/>
<keyword evidence="3" id="KW-1185">Reference proteome</keyword>
<feature type="region of interest" description="Disordered" evidence="1">
    <location>
        <begin position="1"/>
        <end position="25"/>
    </location>
</feature>
<proteinExistence type="predicted"/>
<dbReference type="Proteomes" id="UP000026960">
    <property type="component" value="Chromosome 4"/>
</dbReference>
<evidence type="ECO:0000256" key="1">
    <source>
        <dbReference type="SAM" id="MobiDB-lite"/>
    </source>
</evidence>
<dbReference type="EnsemblPlants" id="OBART04G21720.1">
    <property type="protein sequence ID" value="OBART04G21720.1"/>
    <property type="gene ID" value="OBART04G21720"/>
</dbReference>
<reference evidence="2" key="1">
    <citation type="journal article" date="2009" name="Rice">
        <title>De Novo Next Generation Sequencing of Plant Genomes.</title>
        <authorList>
            <person name="Rounsley S."/>
            <person name="Marri P.R."/>
            <person name="Yu Y."/>
            <person name="He R."/>
            <person name="Sisneros N."/>
            <person name="Goicoechea J.L."/>
            <person name="Lee S.J."/>
            <person name="Angelova A."/>
            <person name="Kudrna D."/>
            <person name="Luo M."/>
            <person name="Affourtit J."/>
            <person name="Desany B."/>
            <person name="Knight J."/>
            <person name="Niazi F."/>
            <person name="Egholm M."/>
            <person name="Wing R.A."/>
        </authorList>
    </citation>
    <scope>NUCLEOTIDE SEQUENCE [LARGE SCALE GENOMIC DNA]</scope>
    <source>
        <strain evidence="2">cv. IRGC 105608</strain>
    </source>
</reference>
<organism evidence="2">
    <name type="scientific">Oryza barthii</name>
    <dbReference type="NCBI Taxonomy" id="65489"/>
    <lineage>
        <taxon>Eukaryota</taxon>
        <taxon>Viridiplantae</taxon>
        <taxon>Streptophyta</taxon>
        <taxon>Embryophyta</taxon>
        <taxon>Tracheophyta</taxon>
        <taxon>Spermatophyta</taxon>
        <taxon>Magnoliopsida</taxon>
        <taxon>Liliopsida</taxon>
        <taxon>Poales</taxon>
        <taxon>Poaceae</taxon>
        <taxon>BOP clade</taxon>
        <taxon>Oryzoideae</taxon>
        <taxon>Oryzeae</taxon>
        <taxon>Oryzinae</taxon>
        <taxon>Oryza</taxon>
    </lineage>
</organism>
<evidence type="ECO:0000313" key="3">
    <source>
        <dbReference type="Proteomes" id="UP000026960"/>
    </source>
</evidence>
<accession>A0A0D3FYY4</accession>
<dbReference type="PaxDb" id="65489-OBART04G21720.1"/>
<reference evidence="2" key="2">
    <citation type="submission" date="2015-03" db="UniProtKB">
        <authorList>
            <consortium name="EnsemblPlants"/>
        </authorList>
    </citation>
    <scope>IDENTIFICATION</scope>
</reference>
<dbReference type="HOGENOM" id="CLU_2430654_0_0_1"/>
<dbReference type="Gramene" id="OBART04G21720.1">
    <property type="protein sequence ID" value="OBART04G21720.1"/>
    <property type="gene ID" value="OBART04G21720"/>
</dbReference>
<sequence length="101" mass="10968">MRRVAPQWGSMAEAQGGRQAPPKYKSGVGIGLAVVARQEECGEDSDAMRALEDQCHDGEEVRGGRRRRRLVGGGEARGTCWRRCREPEQQETGTGATAAAR</sequence>
<evidence type="ECO:0008006" key="4">
    <source>
        <dbReference type="Google" id="ProtNLM"/>
    </source>
</evidence>
<protein>
    <recommendedName>
        <fullName evidence="4">DUF834 domain-containing protein</fullName>
    </recommendedName>
</protein>
<evidence type="ECO:0000313" key="2">
    <source>
        <dbReference type="EnsemblPlants" id="OBART04G21720.1"/>
    </source>
</evidence>